<evidence type="ECO:0000256" key="1">
    <source>
        <dbReference type="SAM" id="MobiDB-lite"/>
    </source>
</evidence>
<keyword evidence="3" id="KW-1185">Reference proteome</keyword>
<protein>
    <submittedName>
        <fullName evidence="2">Uncharacterized protein</fullName>
    </submittedName>
</protein>
<sequence length="210" mass="23734">MEDPNPPHNLSLTGLLAQRRQQTLSTRTIHRSQLSPPQSPTITTNPNAPFPQAISRATQISPSASPTSSPSTSPGQAAYRQTQVFYNQMHLRLNTLRSELIQEFQNRDRCRRNNPSRSQTRETLASLFEKRQEIAMLQERIASMAQSIQDLDENVDGMSDAASLGCVTEEEAAAEEAGEWIRENRLTNEEVREAIAEAWREVYPERKSGW</sequence>
<proteinExistence type="predicted"/>
<feature type="region of interest" description="Disordered" evidence="1">
    <location>
        <begin position="1"/>
        <end position="51"/>
    </location>
</feature>
<reference evidence="2" key="1">
    <citation type="submission" date="2023-03" db="EMBL/GenBank/DDBJ databases">
        <title>Complete genome of Cladonia borealis.</title>
        <authorList>
            <person name="Park H."/>
        </authorList>
    </citation>
    <scope>NUCLEOTIDE SEQUENCE</scope>
    <source>
        <strain evidence="2">ANT050790</strain>
    </source>
</reference>
<evidence type="ECO:0000313" key="2">
    <source>
        <dbReference type="EMBL" id="KAK0516866.1"/>
    </source>
</evidence>
<feature type="compositionally biased region" description="Polar residues" evidence="1">
    <location>
        <begin position="19"/>
        <end position="47"/>
    </location>
</feature>
<gene>
    <name evidence="2" type="ORF">JMJ35_000021</name>
</gene>
<organism evidence="2 3">
    <name type="scientific">Cladonia borealis</name>
    <dbReference type="NCBI Taxonomy" id="184061"/>
    <lineage>
        <taxon>Eukaryota</taxon>
        <taxon>Fungi</taxon>
        <taxon>Dikarya</taxon>
        <taxon>Ascomycota</taxon>
        <taxon>Pezizomycotina</taxon>
        <taxon>Lecanoromycetes</taxon>
        <taxon>OSLEUM clade</taxon>
        <taxon>Lecanoromycetidae</taxon>
        <taxon>Lecanorales</taxon>
        <taxon>Lecanorineae</taxon>
        <taxon>Cladoniaceae</taxon>
        <taxon>Cladonia</taxon>
    </lineage>
</organism>
<name>A0AA39UET0_9LECA</name>
<dbReference type="EMBL" id="JAFEKC020000001">
    <property type="protein sequence ID" value="KAK0516866.1"/>
    <property type="molecule type" value="Genomic_DNA"/>
</dbReference>
<comment type="caution">
    <text evidence="2">The sequence shown here is derived from an EMBL/GenBank/DDBJ whole genome shotgun (WGS) entry which is preliminary data.</text>
</comment>
<accession>A0AA39UET0</accession>
<dbReference type="Proteomes" id="UP001166286">
    <property type="component" value="Unassembled WGS sequence"/>
</dbReference>
<evidence type="ECO:0000313" key="3">
    <source>
        <dbReference type="Proteomes" id="UP001166286"/>
    </source>
</evidence>
<dbReference type="AlphaFoldDB" id="A0AA39UET0"/>